<gene>
    <name evidence="1" type="ORF">SDC9_170123</name>
</gene>
<comment type="caution">
    <text evidence="1">The sequence shown here is derived from an EMBL/GenBank/DDBJ whole genome shotgun (WGS) entry which is preliminary data.</text>
</comment>
<accession>A0A645G9P6</accession>
<organism evidence="1">
    <name type="scientific">bioreactor metagenome</name>
    <dbReference type="NCBI Taxonomy" id="1076179"/>
    <lineage>
        <taxon>unclassified sequences</taxon>
        <taxon>metagenomes</taxon>
        <taxon>ecological metagenomes</taxon>
    </lineage>
</organism>
<proteinExistence type="predicted"/>
<protein>
    <submittedName>
        <fullName evidence="1">Uncharacterized protein</fullName>
    </submittedName>
</protein>
<evidence type="ECO:0000313" key="1">
    <source>
        <dbReference type="EMBL" id="MPN22740.1"/>
    </source>
</evidence>
<dbReference type="EMBL" id="VSSQ01071044">
    <property type="protein sequence ID" value="MPN22740.1"/>
    <property type="molecule type" value="Genomic_DNA"/>
</dbReference>
<sequence length="57" mass="6128">MIRAKVDAIYLPTVLGEPDPHPVGQGVELRLAVVTTSNTGLVRHHNNEKARPISSGD</sequence>
<name>A0A645G9P6_9ZZZZ</name>
<reference evidence="1" key="1">
    <citation type="submission" date="2019-08" db="EMBL/GenBank/DDBJ databases">
        <authorList>
            <person name="Kucharzyk K."/>
            <person name="Murdoch R.W."/>
            <person name="Higgins S."/>
            <person name="Loffler F."/>
        </authorList>
    </citation>
    <scope>NUCLEOTIDE SEQUENCE</scope>
</reference>
<dbReference type="AlphaFoldDB" id="A0A645G9P6"/>